<proteinExistence type="inferred from homology"/>
<evidence type="ECO:0000256" key="1">
    <source>
        <dbReference type="ARBA" id="ARBA00010873"/>
    </source>
</evidence>
<dbReference type="Gene3D" id="3.30.930.30">
    <property type="match status" value="1"/>
</dbReference>
<protein>
    <recommendedName>
        <fullName evidence="4">MobA/MobL protein domain-containing protein</fullName>
    </recommendedName>
</protein>
<comment type="similarity">
    <text evidence="1">Belongs to the MobA/MobL family.</text>
</comment>
<dbReference type="AlphaFoldDB" id="A0A345ZRW7"/>
<reference evidence="5 6" key="1">
    <citation type="submission" date="2018-07" db="EMBL/GenBank/DDBJ databases">
        <authorList>
            <person name="Quirk P.G."/>
            <person name="Krulwich T.A."/>
        </authorList>
    </citation>
    <scope>NUCLEOTIDE SEQUENCE [LARGE SCALE GENOMIC DNA]</scope>
    <source>
        <strain evidence="5 6">CC-BB4</strain>
    </source>
</reference>
<dbReference type="Pfam" id="PF03389">
    <property type="entry name" value="MobA_MobL"/>
    <property type="match status" value="1"/>
</dbReference>
<dbReference type="KEGG" id="ptaw:DW352_03500"/>
<evidence type="ECO:0000313" key="6">
    <source>
        <dbReference type="Proteomes" id="UP000254889"/>
    </source>
</evidence>
<name>A0A345ZRW7_9HYPH</name>
<dbReference type="InterPro" id="IPR005053">
    <property type="entry name" value="MobA_MobL"/>
</dbReference>
<evidence type="ECO:0000256" key="2">
    <source>
        <dbReference type="ARBA" id="ARBA00022971"/>
    </source>
</evidence>
<evidence type="ECO:0000256" key="3">
    <source>
        <dbReference type="SAM" id="MobiDB-lite"/>
    </source>
</evidence>
<sequence>MAIYSLHHSAIGKATQPRTNTAAAHVRYIARKRACTRLFGARMPATSAKAQAWLREQEQADRKNARICDKVLLALPRELTADQNAELVRAFAEEVTRGRASWLAAFHAKGKDAHNPHCHLVIRDRDVETGKRVCSMSERGSTDRLRLLWERHANAALERAGRDDRIDRRTLKAQGIKRRPTIHEGLSARDMEKDGKAVRSRVRTVRNGVGARSGARSVDYRKVDQGRSRPGYNDHLRETEADYWAAIDADRIARDWRAQDEQRAREVPPPRDRLSFSQKLALNRAAEVRDPGWKARERQKTLARWKREQERDRER</sequence>
<dbReference type="RefSeq" id="WP_115688579.1">
    <property type="nucleotide sequence ID" value="NZ_CP031417.1"/>
</dbReference>
<feature type="domain" description="MobA/MobL protein" evidence="4">
    <location>
        <begin position="47"/>
        <end position="193"/>
    </location>
</feature>
<accession>A0A345ZRW7</accession>
<dbReference type="OrthoDB" id="1826980at2"/>
<dbReference type="EMBL" id="CP031417">
    <property type="protein sequence ID" value="AXK79664.1"/>
    <property type="molecule type" value="Genomic_DNA"/>
</dbReference>
<organism evidence="5 6">
    <name type="scientific">Pseudolabrys taiwanensis</name>
    <dbReference type="NCBI Taxonomy" id="331696"/>
    <lineage>
        <taxon>Bacteria</taxon>
        <taxon>Pseudomonadati</taxon>
        <taxon>Pseudomonadota</taxon>
        <taxon>Alphaproteobacteria</taxon>
        <taxon>Hyphomicrobiales</taxon>
        <taxon>Xanthobacteraceae</taxon>
        <taxon>Pseudolabrys</taxon>
    </lineage>
</organism>
<gene>
    <name evidence="5" type="ORF">DW352_03500</name>
</gene>
<keyword evidence="2" id="KW-0184">Conjugation</keyword>
<keyword evidence="6" id="KW-1185">Reference proteome</keyword>
<dbReference type="Proteomes" id="UP000254889">
    <property type="component" value="Chromosome"/>
</dbReference>
<feature type="region of interest" description="Disordered" evidence="3">
    <location>
        <begin position="287"/>
        <end position="315"/>
    </location>
</feature>
<evidence type="ECO:0000259" key="4">
    <source>
        <dbReference type="Pfam" id="PF03389"/>
    </source>
</evidence>
<evidence type="ECO:0000313" key="5">
    <source>
        <dbReference type="EMBL" id="AXK79664.1"/>
    </source>
</evidence>